<proteinExistence type="predicted"/>
<evidence type="ECO:0000313" key="9">
    <source>
        <dbReference type="Proteomes" id="UP000729733"/>
    </source>
</evidence>
<dbReference type="PANTHER" id="PTHR12131">
    <property type="entry name" value="ATP-DEPENDENT RNA AND DNA HELICASE"/>
    <property type="match status" value="1"/>
</dbReference>
<dbReference type="PROSITE" id="PS51194">
    <property type="entry name" value="HELICASE_CTER"/>
    <property type="match status" value="1"/>
</dbReference>
<name>A0A964BQ96_9CYAN</name>
<dbReference type="InterPro" id="IPR012961">
    <property type="entry name" value="Ski2/MTR4_C"/>
</dbReference>
<dbReference type="RefSeq" id="WP_229640669.1">
    <property type="nucleotide sequence ID" value="NZ_JADWDC010000025.1"/>
</dbReference>
<evidence type="ECO:0000313" key="8">
    <source>
        <dbReference type="EMBL" id="MCC0177604.1"/>
    </source>
</evidence>
<feature type="domain" description="Helicase C-terminal" evidence="7">
    <location>
        <begin position="351"/>
        <end position="514"/>
    </location>
</feature>
<dbReference type="GO" id="GO:0003676">
    <property type="term" value="F:nucleic acid binding"/>
    <property type="evidence" value="ECO:0007669"/>
    <property type="project" value="InterPro"/>
</dbReference>
<evidence type="ECO:0000259" key="7">
    <source>
        <dbReference type="PROSITE" id="PS51194"/>
    </source>
</evidence>
<dbReference type="SMART" id="SM00490">
    <property type="entry name" value="HELICc"/>
    <property type="match status" value="1"/>
</dbReference>
<dbReference type="Pfam" id="PF00271">
    <property type="entry name" value="Helicase_C"/>
    <property type="match status" value="1"/>
</dbReference>
<dbReference type="EMBL" id="JADWDC010000025">
    <property type="protein sequence ID" value="MCC0177604.1"/>
    <property type="molecule type" value="Genomic_DNA"/>
</dbReference>
<evidence type="ECO:0000256" key="1">
    <source>
        <dbReference type="ARBA" id="ARBA00022741"/>
    </source>
</evidence>
<dbReference type="PROSITE" id="PS51192">
    <property type="entry name" value="HELICASE_ATP_BIND_1"/>
    <property type="match status" value="1"/>
</dbReference>
<keyword evidence="4" id="KW-0067">ATP-binding</keyword>
<dbReference type="Pfam" id="PF00270">
    <property type="entry name" value="DEAD"/>
    <property type="match status" value="1"/>
</dbReference>
<evidence type="ECO:0000256" key="5">
    <source>
        <dbReference type="SAM" id="Coils"/>
    </source>
</evidence>
<dbReference type="SMART" id="SM00487">
    <property type="entry name" value="DEXDc"/>
    <property type="match status" value="1"/>
</dbReference>
<sequence length="973" mass="109647">MNSIASTSEFNLQELFPFELDEFQKQAIAALSAGKSVVICAPTGSGKTLIGEYAIYRALNHGKRVFYTTPLKALSNQKFRDFQEQFGEGNAKRIGLLTGDTIINPNADVVIMTTEIFRNMLYETPIGQLGTSLEDVEAVVLDECHYISNRYRGTVWEESIIYCPPQIQLVALSATIGNPQELTDWIAKVRNSNSDRDRTYECELINSDFRPVPLRYYFCDRKGIHRLLNQDETQISPKLKASSPRKGQKAKRLKVKDCPKIYQVVQQLQAKDMLPAIYIIFSRRGCDKAVDTIDALDLVTQEEGLKIESILLYFFLSNNMELQNALLEHFSDSNAKLADLLRNYLANNDHGETHLANYLTTNPNQKYLLWQFLCDRSQIGRIDQIEPLMRGIASHHAGLLPAWKELVERLFELGLVKVVFATATLAAGINMPARTTIMSALSKRTDGGHSMLSPSEFLQISGRAGRRGKDKVGHVVTIQTPFEGAKEAAFLATSSAEPLRSWFTPSYGMVLNLLQKYSLSEVKELLERSFAEYLSQKRLAPEQTAIAEITTDLAKLDVALAAVSPGQLASYQKLKERAKEEQRLLEILQQQAEVTRKNQIKPLISQIEPGRIVGLKGKHIRVNSPLAAVLVEKIPGSGKASDLLCLGADNYWYIAANADISEINQGTFSQLEIADLEIPALDNLKLGKWRKGDEATAIAIKQIANYLIPPVPPQEITEQQQRLDEVNKQIDEHPVQQVNNPNRLLKKHNKRLQLREKLHKTQIKYQKQKSNQSYYWSEFLNLISVLQEFDALDEYNPTFLGQAAATIRGDNELWLALIFVSGELEYLEPHHLAATVCALITETPRADVWCDFPPPKEVLEVLGVKKRGAEAEDSNNSFSIREIRTRLFQVQRRHGVGLPVWREYELVGLCEQWALGMDWNELCESVSLAEGDIVRMLRRTVDVLSQIPQIPNISSTLSNNARDAGAMMKRFPI</sequence>
<gene>
    <name evidence="8" type="ORF">I4641_11505</name>
</gene>
<dbReference type="GO" id="GO:0070478">
    <property type="term" value="P:nuclear-transcribed mRNA catabolic process, 3'-5' exonucleolytic nonsense-mediated decay"/>
    <property type="evidence" value="ECO:0007669"/>
    <property type="project" value="TreeGrafter"/>
</dbReference>
<keyword evidence="3 8" id="KW-0347">Helicase</keyword>
<evidence type="ECO:0000256" key="3">
    <source>
        <dbReference type="ARBA" id="ARBA00022806"/>
    </source>
</evidence>
<dbReference type="InterPro" id="IPR027417">
    <property type="entry name" value="P-loop_NTPase"/>
</dbReference>
<dbReference type="InterPro" id="IPR001650">
    <property type="entry name" value="Helicase_C-like"/>
</dbReference>
<evidence type="ECO:0000256" key="2">
    <source>
        <dbReference type="ARBA" id="ARBA00022801"/>
    </source>
</evidence>
<dbReference type="GO" id="GO:0005524">
    <property type="term" value="F:ATP binding"/>
    <property type="evidence" value="ECO:0007669"/>
    <property type="project" value="UniProtKB-KW"/>
</dbReference>
<feature type="coiled-coil region" evidence="5">
    <location>
        <begin position="568"/>
        <end position="598"/>
    </location>
</feature>
<dbReference type="InterPro" id="IPR014001">
    <property type="entry name" value="Helicase_ATP-bd"/>
</dbReference>
<organism evidence="8 9">
    <name type="scientific">Waterburya agarophytonicola KI4</name>
    <dbReference type="NCBI Taxonomy" id="2874699"/>
    <lineage>
        <taxon>Bacteria</taxon>
        <taxon>Bacillati</taxon>
        <taxon>Cyanobacteriota</taxon>
        <taxon>Cyanophyceae</taxon>
        <taxon>Pleurocapsales</taxon>
        <taxon>Hyellaceae</taxon>
        <taxon>Waterburya</taxon>
        <taxon>Waterburya agarophytonicola</taxon>
    </lineage>
</organism>
<keyword evidence="1" id="KW-0547">Nucleotide-binding</keyword>
<dbReference type="Proteomes" id="UP000729733">
    <property type="component" value="Unassembled WGS sequence"/>
</dbReference>
<dbReference type="InterPro" id="IPR011545">
    <property type="entry name" value="DEAD/DEAH_box_helicase_dom"/>
</dbReference>
<keyword evidence="2" id="KW-0378">Hydrolase</keyword>
<dbReference type="AlphaFoldDB" id="A0A964BQ96"/>
<accession>A0A964BQ96</accession>
<evidence type="ECO:0000256" key="4">
    <source>
        <dbReference type="ARBA" id="ARBA00022840"/>
    </source>
</evidence>
<dbReference type="SMART" id="SM01142">
    <property type="entry name" value="DSHCT"/>
    <property type="match status" value="1"/>
</dbReference>
<reference evidence="8" key="1">
    <citation type="journal article" date="2021" name="Antonie Van Leeuwenhoek">
        <title>Draft genome and description of Waterburya agarophytonicola gen. nov. sp. nov. (Pleurocapsales, Cyanobacteria): a seaweed symbiont.</title>
        <authorList>
            <person name="Bonthond G."/>
            <person name="Shalygin S."/>
            <person name="Bayer T."/>
            <person name="Weinberger F."/>
        </authorList>
    </citation>
    <scope>NUCLEOTIDE SEQUENCE</scope>
    <source>
        <strain evidence="8">KI4</strain>
    </source>
</reference>
<keyword evidence="5" id="KW-0175">Coiled coil</keyword>
<dbReference type="SUPFAM" id="SSF52540">
    <property type="entry name" value="P-loop containing nucleoside triphosphate hydrolases"/>
    <property type="match status" value="1"/>
</dbReference>
<dbReference type="PANTHER" id="PTHR12131:SF1">
    <property type="entry name" value="ATP-DEPENDENT RNA HELICASE SUPV3L1, MITOCHONDRIAL-RELATED"/>
    <property type="match status" value="1"/>
</dbReference>
<feature type="domain" description="Helicase ATP-binding" evidence="6">
    <location>
        <begin position="28"/>
        <end position="194"/>
    </location>
</feature>
<dbReference type="GO" id="GO:0055087">
    <property type="term" value="C:Ski complex"/>
    <property type="evidence" value="ECO:0007669"/>
    <property type="project" value="TreeGrafter"/>
</dbReference>
<dbReference type="Gene3D" id="1.10.3380.30">
    <property type="match status" value="1"/>
</dbReference>
<dbReference type="GO" id="GO:0016787">
    <property type="term" value="F:hydrolase activity"/>
    <property type="evidence" value="ECO:0007669"/>
    <property type="project" value="UniProtKB-KW"/>
</dbReference>
<dbReference type="InterPro" id="IPR050699">
    <property type="entry name" value="RNA-DNA_Helicase"/>
</dbReference>
<dbReference type="Pfam" id="PF08148">
    <property type="entry name" value="DSHCT"/>
    <property type="match status" value="1"/>
</dbReference>
<keyword evidence="9" id="KW-1185">Reference proteome</keyword>
<evidence type="ECO:0000259" key="6">
    <source>
        <dbReference type="PROSITE" id="PS51192"/>
    </source>
</evidence>
<dbReference type="GO" id="GO:0004386">
    <property type="term" value="F:helicase activity"/>
    <property type="evidence" value="ECO:0007669"/>
    <property type="project" value="UniProtKB-KW"/>
</dbReference>
<protein>
    <submittedName>
        <fullName evidence="8">DEAD/DEAH box helicase</fullName>
    </submittedName>
</protein>
<comment type="caution">
    <text evidence="8">The sequence shown here is derived from an EMBL/GenBank/DDBJ whole genome shotgun (WGS) entry which is preliminary data.</text>
</comment>
<dbReference type="Gene3D" id="3.40.50.300">
    <property type="entry name" value="P-loop containing nucleotide triphosphate hydrolases"/>
    <property type="match status" value="2"/>
</dbReference>
<dbReference type="CDD" id="cd18795">
    <property type="entry name" value="SF2_C_Ski2"/>
    <property type="match status" value="1"/>
</dbReference>